<dbReference type="AlphaFoldDB" id="A0A517XMU4"/>
<name>A0A517XMU4_9BACT</name>
<sequence>MTLHRRTLLRAAGVSLALPCLDALARGDDRAAQPRRRMVCVCTPLGLHPPYFFPEKDGADYELTPYLDVLKDFRRDITVVSGLAHAGQSPGFAHQASASFLTGAQNAGRPGFRNSISLDQYAAEHIGGRTRFPSLALSGEGAGLSWTRTGALVPAATSPARVFARLFLDGRPEEVRAQVARLADGRSILDDVGGQAAALRSGLGAGDRDRLDEYMTSVRDLERRLARDETWARTPKPKVSAEPPRDIPNAADLLGRTRLLFDLTHLALQTDSTRLVTIMLGGSTYVPPIPGVTLGHHDLSHHGRDPGKLEQLKTVESETMKVVRDLLAKLKQTREDGATLLDRTTVFLGSNLGDGSSHSVRNLPVLLAGGGFRHGKHLRFNPENPPPLCNLFVSMLQRLGVETDRFSSGTSTLTGLDPVG</sequence>
<dbReference type="InterPro" id="IPR011447">
    <property type="entry name" value="DUF1552"/>
</dbReference>
<evidence type="ECO:0008006" key="3">
    <source>
        <dbReference type="Google" id="ProtNLM"/>
    </source>
</evidence>
<dbReference type="KEGG" id="uli:ETAA1_07260"/>
<dbReference type="RefSeq" id="WP_145234384.1">
    <property type="nucleotide sequence ID" value="NZ_CP036273.1"/>
</dbReference>
<organism evidence="1 2">
    <name type="scientific">Urbifossiella limnaea</name>
    <dbReference type="NCBI Taxonomy" id="2528023"/>
    <lineage>
        <taxon>Bacteria</taxon>
        <taxon>Pseudomonadati</taxon>
        <taxon>Planctomycetota</taxon>
        <taxon>Planctomycetia</taxon>
        <taxon>Gemmatales</taxon>
        <taxon>Gemmataceae</taxon>
        <taxon>Urbifossiella</taxon>
    </lineage>
</organism>
<evidence type="ECO:0000313" key="1">
    <source>
        <dbReference type="EMBL" id="QDU18830.1"/>
    </source>
</evidence>
<dbReference type="EMBL" id="CP036273">
    <property type="protein sequence ID" value="QDU18830.1"/>
    <property type="molecule type" value="Genomic_DNA"/>
</dbReference>
<evidence type="ECO:0000313" key="2">
    <source>
        <dbReference type="Proteomes" id="UP000319576"/>
    </source>
</evidence>
<dbReference type="OrthoDB" id="9146593at2"/>
<protein>
    <recommendedName>
        <fullName evidence="3">DUF1552 domain-containing protein</fullName>
    </recommendedName>
</protein>
<dbReference type="Proteomes" id="UP000319576">
    <property type="component" value="Chromosome"/>
</dbReference>
<accession>A0A517XMU4</accession>
<reference evidence="1 2" key="1">
    <citation type="submission" date="2019-02" db="EMBL/GenBank/DDBJ databases">
        <title>Deep-cultivation of Planctomycetes and their phenomic and genomic characterization uncovers novel biology.</title>
        <authorList>
            <person name="Wiegand S."/>
            <person name="Jogler M."/>
            <person name="Boedeker C."/>
            <person name="Pinto D."/>
            <person name="Vollmers J."/>
            <person name="Rivas-Marin E."/>
            <person name="Kohn T."/>
            <person name="Peeters S.H."/>
            <person name="Heuer A."/>
            <person name="Rast P."/>
            <person name="Oberbeckmann S."/>
            <person name="Bunk B."/>
            <person name="Jeske O."/>
            <person name="Meyerdierks A."/>
            <person name="Storesund J.E."/>
            <person name="Kallscheuer N."/>
            <person name="Luecker S."/>
            <person name="Lage O.M."/>
            <person name="Pohl T."/>
            <person name="Merkel B.J."/>
            <person name="Hornburger P."/>
            <person name="Mueller R.-W."/>
            <person name="Bruemmer F."/>
            <person name="Labrenz M."/>
            <person name="Spormann A.M."/>
            <person name="Op den Camp H."/>
            <person name="Overmann J."/>
            <person name="Amann R."/>
            <person name="Jetten M.S.M."/>
            <person name="Mascher T."/>
            <person name="Medema M.H."/>
            <person name="Devos D.P."/>
            <person name="Kaster A.-K."/>
            <person name="Ovreas L."/>
            <person name="Rohde M."/>
            <person name="Galperin M.Y."/>
            <person name="Jogler C."/>
        </authorList>
    </citation>
    <scope>NUCLEOTIDE SEQUENCE [LARGE SCALE GENOMIC DNA]</scope>
    <source>
        <strain evidence="1 2">ETA_A1</strain>
    </source>
</reference>
<gene>
    <name evidence="1" type="ORF">ETAA1_07260</name>
</gene>
<keyword evidence="2" id="KW-1185">Reference proteome</keyword>
<dbReference type="Pfam" id="PF07586">
    <property type="entry name" value="HXXSHH"/>
    <property type="match status" value="1"/>
</dbReference>
<proteinExistence type="predicted"/>